<comment type="caution">
    <text evidence="1">The sequence shown here is derived from an EMBL/GenBank/DDBJ whole genome shotgun (WGS) entry which is preliminary data.</text>
</comment>
<name>A0A9N9BKT7_9GLOM</name>
<reference evidence="1" key="1">
    <citation type="submission" date="2021-06" db="EMBL/GenBank/DDBJ databases">
        <authorList>
            <person name="Kallberg Y."/>
            <person name="Tangrot J."/>
            <person name="Rosling A."/>
        </authorList>
    </citation>
    <scope>NUCLEOTIDE SEQUENCE</scope>
    <source>
        <strain evidence="1">MA453B</strain>
    </source>
</reference>
<organism evidence="1 2">
    <name type="scientific">Dentiscutata erythropus</name>
    <dbReference type="NCBI Taxonomy" id="1348616"/>
    <lineage>
        <taxon>Eukaryota</taxon>
        <taxon>Fungi</taxon>
        <taxon>Fungi incertae sedis</taxon>
        <taxon>Mucoromycota</taxon>
        <taxon>Glomeromycotina</taxon>
        <taxon>Glomeromycetes</taxon>
        <taxon>Diversisporales</taxon>
        <taxon>Gigasporaceae</taxon>
        <taxon>Dentiscutata</taxon>
    </lineage>
</organism>
<dbReference type="AlphaFoldDB" id="A0A9N9BKT7"/>
<sequence>MVHRTYLIYLCDSIQLLSSLLKTLQITHATLSSNAIPHSTAASQSSLPISSTFFLSLLKILNSMTIDVSNFIFGAIFNQSVPISPLYLKLFCTYKNEFA</sequence>
<accession>A0A9N9BKT7</accession>
<proteinExistence type="predicted"/>
<dbReference type="EMBL" id="CAJVPY010002718">
    <property type="protein sequence ID" value="CAG8569876.1"/>
    <property type="molecule type" value="Genomic_DNA"/>
</dbReference>
<gene>
    <name evidence="1" type="ORF">DERYTH_LOCUS6153</name>
</gene>
<dbReference type="Proteomes" id="UP000789405">
    <property type="component" value="Unassembled WGS sequence"/>
</dbReference>
<protein>
    <submittedName>
        <fullName evidence="1">27160_t:CDS:1</fullName>
    </submittedName>
</protein>
<evidence type="ECO:0000313" key="2">
    <source>
        <dbReference type="Proteomes" id="UP000789405"/>
    </source>
</evidence>
<keyword evidence="2" id="KW-1185">Reference proteome</keyword>
<evidence type="ECO:0000313" key="1">
    <source>
        <dbReference type="EMBL" id="CAG8569876.1"/>
    </source>
</evidence>